<dbReference type="CDD" id="cd09917">
    <property type="entry name" value="F-box_SF"/>
    <property type="match status" value="1"/>
</dbReference>
<evidence type="ECO:0000259" key="1">
    <source>
        <dbReference type="SMART" id="SM00256"/>
    </source>
</evidence>
<organism evidence="2">
    <name type="scientific">Physcomitrium patens</name>
    <name type="common">Spreading-leaved earth moss</name>
    <name type="synonym">Physcomitrella patens</name>
    <dbReference type="NCBI Taxonomy" id="3218"/>
    <lineage>
        <taxon>Eukaryota</taxon>
        <taxon>Viridiplantae</taxon>
        <taxon>Streptophyta</taxon>
        <taxon>Embryophyta</taxon>
        <taxon>Bryophyta</taxon>
        <taxon>Bryophytina</taxon>
        <taxon>Bryopsida</taxon>
        <taxon>Funariidae</taxon>
        <taxon>Funariales</taxon>
        <taxon>Funariaceae</taxon>
        <taxon>Physcomitrium</taxon>
    </lineage>
</organism>
<dbReference type="InterPro" id="IPR001810">
    <property type="entry name" value="F-box_dom"/>
</dbReference>
<dbReference type="Gramene" id="Pp3c21_1000V3.1">
    <property type="protein sequence ID" value="Pp3c21_1000V3.1"/>
    <property type="gene ID" value="Pp3c21_1000"/>
</dbReference>
<dbReference type="HOGENOM" id="CLU_041369_0_0_1"/>
<feature type="domain" description="F-box" evidence="1">
    <location>
        <begin position="4"/>
        <end position="45"/>
    </location>
</feature>
<dbReference type="PANTHER" id="PTHR31215">
    <property type="entry name" value="OS05G0510400 PROTEIN-RELATED"/>
    <property type="match status" value="1"/>
</dbReference>
<dbReference type="SUPFAM" id="SSF52047">
    <property type="entry name" value="RNI-like"/>
    <property type="match status" value="1"/>
</dbReference>
<evidence type="ECO:0000313" key="3">
    <source>
        <dbReference type="EnsemblPlants" id="Pp3c21_1000V3.1"/>
    </source>
</evidence>
<dbReference type="Proteomes" id="UP000006727">
    <property type="component" value="Chromosome 21"/>
</dbReference>
<reference evidence="3" key="3">
    <citation type="submission" date="2020-12" db="UniProtKB">
        <authorList>
            <consortium name="EnsemblPlants"/>
        </authorList>
    </citation>
    <scope>IDENTIFICATION</scope>
</reference>
<sequence length="504" mass="57023">MDNLPLDIVDEIINHVEDARDIAKLSVTCKSFQEAGYDIRSMHVKVLNEDHERVRNPVDMSSPNSGLESRNLKDTVVNITSKRRCLKQLCIEVEPRLQSKEVPENEGQKTDFWMSDPYFVRKWLPRAGATLQHLCIVDYGKQAMMRRSSILNIVSENSILTELDTFPCRSESVGDDNAIVIQFICSKSVKTLDLRNMYIDASECEAMHHLVSMTLRGTKVTPGALECINTSISNLQTFVLDEVSGISSVYRCVRKFSEMKVLSLGLSSPAQFVSMDAPSLEKLELKMLCPVEIRIVAPQLKSLAFNMKVSEQSSLRVCSEDTCEEHATKVMPGGLLEILYGASSFEILAILIARNMRTLKKLCWDIPCMELNEDGTFCKVLTDVPLNLPSFEHLHNCERLQSLYIGPGLWYSMETHVNQLAARNRWPRMHTLVVHMIPHDTGSSIRVLQMILGPSVKHLTIYIHKSGPVDSMLIKQRIKESDMQGIDCIVKECSTSHDFTYFSF</sequence>
<name>A9TA17_PHYPA</name>
<accession>A9TA17</accession>
<dbReference type="SMART" id="SM00256">
    <property type="entry name" value="FBOX"/>
    <property type="match status" value="1"/>
</dbReference>
<protein>
    <recommendedName>
        <fullName evidence="1">F-box domain-containing protein</fullName>
    </recommendedName>
</protein>
<dbReference type="InterPro" id="IPR044809">
    <property type="entry name" value="AUF1-like"/>
</dbReference>
<gene>
    <name evidence="2" type="ORF">PHYPA_025578</name>
</gene>
<dbReference type="SUPFAM" id="SSF81383">
    <property type="entry name" value="F-box domain"/>
    <property type="match status" value="1"/>
</dbReference>
<evidence type="ECO:0000313" key="4">
    <source>
        <dbReference type="Proteomes" id="UP000006727"/>
    </source>
</evidence>
<dbReference type="FunCoup" id="A9TA17">
    <property type="interactions" value="962"/>
</dbReference>
<dbReference type="InParanoid" id="A9TA17"/>
<reference evidence="2 4" key="1">
    <citation type="journal article" date="2008" name="Science">
        <title>The Physcomitrella genome reveals evolutionary insights into the conquest of land by plants.</title>
        <authorList>
            <person name="Rensing S."/>
            <person name="Lang D."/>
            <person name="Zimmer A."/>
            <person name="Terry A."/>
            <person name="Salamov A."/>
            <person name="Shapiro H."/>
            <person name="Nishiyama T."/>
            <person name="Perroud P.-F."/>
            <person name="Lindquist E."/>
            <person name="Kamisugi Y."/>
            <person name="Tanahashi T."/>
            <person name="Sakakibara K."/>
            <person name="Fujita T."/>
            <person name="Oishi K."/>
            <person name="Shin-I T."/>
            <person name="Kuroki Y."/>
            <person name="Toyoda A."/>
            <person name="Suzuki Y."/>
            <person name="Hashimoto A."/>
            <person name="Yamaguchi K."/>
            <person name="Sugano A."/>
            <person name="Kohara Y."/>
            <person name="Fujiyama A."/>
            <person name="Anterola A."/>
            <person name="Aoki S."/>
            <person name="Ashton N."/>
            <person name="Barbazuk W.B."/>
            <person name="Barker E."/>
            <person name="Bennetzen J."/>
            <person name="Bezanilla M."/>
            <person name="Blankenship R."/>
            <person name="Cho S.H."/>
            <person name="Dutcher S."/>
            <person name="Estelle M."/>
            <person name="Fawcett J.A."/>
            <person name="Gundlach H."/>
            <person name="Hanada K."/>
            <person name="Heyl A."/>
            <person name="Hicks K.A."/>
            <person name="Hugh J."/>
            <person name="Lohr M."/>
            <person name="Mayer K."/>
            <person name="Melkozernov A."/>
            <person name="Murata T."/>
            <person name="Nelson D."/>
            <person name="Pils B."/>
            <person name="Prigge M."/>
            <person name="Reiss B."/>
            <person name="Renner T."/>
            <person name="Rombauts S."/>
            <person name="Rushton P."/>
            <person name="Sanderfoot A."/>
            <person name="Schween G."/>
            <person name="Shiu S.-H."/>
            <person name="Stueber K."/>
            <person name="Theodoulou F.L."/>
            <person name="Tu H."/>
            <person name="Van de Peer Y."/>
            <person name="Verrier P.J."/>
            <person name="Waters E."/>
            <person name="Wood A."/>
            <person name="Yang L."/>
            <person name="Cove D."/>
            <person name="Cuming A."/>
            <person name="Hasebe M."/>
            <person name="Lucas S."/>
            <person name="Mishler D.B."/>
            <person name="Reski R."/>
            <person name="Grigoriev I."/>
            <person name="Quatrano R.S."/>
            <person name="Boore J.L."/>
        </authorList>
    </citation>
    <scope>NUCLEOTIDE SEQUENCE [LARGE SCALE GENOMIC DNA]</scope>
    <source>
        <strain evidence="3 4">cv. Gransden 2004</strain>
    </source>
</reference>
<dbReference type="PaxDb" id="3218-PP1S191_122V6.1"/>
<dbReference type="InterPro" id="IPR036047">
    <property type="entry name" value="F-box-like_dom_sf"/>
</dbReference>
<dbReference type="InterPro" id="IPR032675">
    <property type="entry name" value="LRR_dom_sf"/>
</dbReference>
<dbReference type="Gene3D" id="3.80.10.10">
    <property type="entry name" value="Ribonuclease Inhibitor"/>
    <property type="match status" value="1"/>
</dbReference>
<evidence type="ECO:0000313" key="2">
    <source>
        <dbReference type="EMBL" id="PNR31457.1"/>
    </source>
</evidence>
<keyword evidence="4" id="KW-1185">Reference proteome</keyword>
<proteinExistence type="predicted"/>
<dbReference type="AlphaFoldDB" id="A9TA17"/>
<reference evidence="2 4" key="2">
    <citation type="journal article" date="2018" name="Plant J.">
        <title>The Physcomitrella patens chromosome-scale assembly reveals moss genome structure and evolution.</title>
        <authorList>
            <person name="Lang D."/>
            <person name="Ullrich K.K."/>
            <person name="Murat F."/>
            <person name="Fuchs J."/>
            <person name="Jenkins J."/>
            <person name="Haas F.B."/>
            <person name="Piednoel M."/>
            <person name="Gundlach H."/>
            <person name="Van Bel M."/>
            <person name="Meyberg R."/>
            <person name="Vives C."/>
            <person name="Morata J."/>
            <person name="Symeonidi A."/>
            <person name="Hiss M."/>
            <person name="Muchero W."/>
            <person name="Kamisugi Y."/>
            <person name="Saleh O."/>
            <person name="Blanc G."/>
            <person name="Decker E.L."/>
            <person name="van Gessel N."/>
            <person name="Grimwood J."/>
            <person name="Hayes R.D."/>
            <person name="Graham S.W."/>
            <person name="Gunter L.E."/>
            <person name="McDaniel S.F."/>
            <person name="Hoernstein S.N.W."/>
            <person name="Larsson A."/>
            <person name="Li F.W."/>
            <person name="Perroud P.F."/>
            <person name="Phillips J."/>
            <person name="Ranjan P."/>
            <person name="Rokshar D.S."/>
            <person name="Rothfels C.J."/>
            <person name="Schneider L."/>
            <person name="Shu S."/>
            <person name="Stevenson D.W."/>
            <person name="Thummler F."/>
            <person name="Tillich M."/>
            <person name="Villarreal Aguilar J.C."/>
            <person name="Widiez T."/>
            <person name="Wong G.K."/>
            <person name="Wymore A."/>
            <person name="Zhang Y."/>
            <person name="Zimmer A.D."/>
            <person name="Quatrano R.S."/>
            <person name="Mayer K.F.X."/>
            <person name="Goodstein D."/>
            <person name="Casacuberta J.M."/>
            <person name="Vandepoele K."/>
            <person name="Reski R."/>
            <person name="Cuming A.C."/>
            <person name="Tuskan G.A."/>
            <person name="Maumus F."/>
            <person name="Salse J."/>
            <person name="Schmutz J."/>
            <person name="Rensing S.A."/>
        </authorList>
    </citation>
    <scope>NUCLEOTIDE SEQUENCE [LARGE SCALE GENOMIC DNA]</scope>
    <source>
        <strain evidence="3 4">cv. Gransden 2004</strain>
    </source>
</reference>
<dbReference type="EMBL" id="ABEU02000021">
    <property type="protein sequence ID" value="PNR31457.1"/>
    <property type="molecule type" value="Genomic_DNA"/>
</dbReference>
<dbReference type="EnsemblPlants" id="Pp3c21_1000V3.1">
    <property type="protein sequence ID" value="Pp3c21_1000V3.1"/>
    <property type="gene ID" value="Pp3c21_1000"/>
</dbReference>